<accession>D9MP04</accession>
<dbReference type="EMBL" id="HM454280">
    <property type="protein sequence ID" value="ADI87693.1"/>
    <property type="molecule type" value="Genomic_DNA"/>
</dbReference>
<proteinExistence type="predicted"/>
<evidence type="ECO:0000313" key="1">
    <source>
        <dbReference type="EMBL" id="ADI87693.1"/>
    </source>
</evidence>
<gene>
    <name evidence="1" type="ORF">LW2_0180</name>
</gene>
<organism evidence="1">
    <name type="scientific">uncultured Nitrospirae bacterium MY2-3C</name>
    <dbReference type="NCBI Taxonomy" id="798577"/>
    <lineage>
        <taxon>Bacteria</taxon>
        <taxon>Pseudomonadati</taxon>
        <taxon>Nitrospirota</taxon>
        <taxon>environmental samples</taxon>
    </lineage>
</organism>
<sequence length="52" mass="6180">MGHIDLRCRQWMNRSFWPMCGVRTITRCLKHEGFYCGIQVASPILKPKKKEE</sequence>
<protein>
    <submittedName>
        <fullName evidence="1">Uncharacterized protein</fullName>
    </submittedName>
</protein>
<reference evidence="1" key="1">
    <citation type="journal article" date="2011" name="Appl. Environ. Microbiol.">
        <title>Metagenomic analysis reveals unexpected subgenomic diversity of magnetotactic bacteria within the phylum Nitrospirae.</title>
        <authorList>
            <person name="Lin W."/>
            <person name="Jogler C."/>
            <person name="Schuler D."/>
            <person name="Pan Y."/>
        </authorList>
    </citation>
    <scope>NUCLEOTIDE SEQUENCE</scope>
</reference>
<name>D9MP04_9BACT</name>
<dbReference type="AlphaFoldDB" id="D9MP04"/>